<gene>
    <name evidence="3" type="ORF">A3D26_02590</name>
</gene>
<dbReference type="SUPFAM" id="SSF55144">
    <property type="entry name" value="LigT-like"/>
    <property type="match status" value="1"/>
</dbReference>
<dbReference type="GO" id="GO:0004113">
    <property type="term" value="F:2',3'-cyclic-nucleotide 3'-phosphodiesterase activity"/>
    <property type="evidence" value="ECO:0007669"/>
    <property type="project" value="InterPro"/>
</dbReference>
<dbReference type="NCBIfam" id="TIGR02258">
    <property type="entry name" value="2_5_ligase"/>
    <property type="match status" value="1"/>
</dbReference>
<feature type="short sequence motif" description="HXTX 1" evidence="2">
    <location>
        <begin position="58"/>
        <end position="61"/>
    </location>
</feature>
<keyword evidence="1 2" id="KW-0378">Hydrolase</keyword>
<dbReference type="InterPro" id="IPR004175">
    <property type="entry name" value="RNA_CPDase"/>
</dbReference>
<dbReference type="Pfam" id="PF13563">
    <property type="entry name" value="2_5_RNA_ligase2"/>
    <property type="match status" value="1"/>
</dbReference>
<dbReference type="GO" id="GO:0008664">
    <property type="term" value="F:RNA 2',3'-cyclic 3'-phosphodiesterase activity"/>
    <property type="evidence" value="ECO:0007669"/>
    <property type="project" value="UniProtKB-EC"/>
</dbReference>
<keyword evidence="3" id="KW-0436">Ligase</keyword>
<dbReference type="PANTHER" id="PTHR35561">
    <property type="entry name" value="RNA 2',3'-CYCLIC PHOSPHODIESTERASE"/>
    <property type="match status" value="1"/>
</dbReference>
<comment type="function">
    <text evidence="2">Hydrolyzes RNA 2',3'-cyclic phosphodiester to an RNA 2'-phosphomonoester.</text>
</comment>
<dbReference type="PANTHER" id="PTHR35561:SF1">
    <property type="entry name" value="RNA 2',3'-CYCLIC PHOSPHODIESTERASE"/>
    <property type="match status" value="1"/>
</dbReference>
<protein>
    <recommendedName>
        <fullName evidence="2">RNA 2',3'-cyclic phosphodiesterase</fullName>
        <shortName evidence="2">RNA 2',3'-CPDase</shortName>
        <ecNumber evidence="2">3.1.4.58</ecNumber>
    </recommendedName>
</protein>
<organism evidence="3 4">
    <name type="scientific">Candidatus Blackburnbacteria bacterium RIFCSPHIGHO2_02_FULL_44_20</name>
    <dbReference type="NCBI Taxonomy" id="1797516"/>
    <lineage>
        <taxon>Bacteria</taxon>
        <taxon>Candidatus Blackburniibacteriota</taxon>
    </lineage>
</organism>
<sequence length="217" mass="24744">MPRESSKRPKFKRSHGPRRRIFIALSVPKETKEEIARVTQNLQKKNFPVVWQDPEKAHITLIFLGHIAQERFEAAVSAVKKVAELQSPFELSTGQLDYFYSSTENSDSVILVGIQDPDRTLRNLYKELRNALGEEEFSPPTRLHPHITIGRLKKQKDRKHQTEMLLSLVEEPVEGKTITVKSIGVMESIPDRGATIAGETTKTRNRLLNDIPLRKNG</sequence>
<evidence type="ECO:0000256" key="2">
    <source>
        <dbReference type="HAMAP-Rule" id="MF_01940"/>
    </source>
</evidence>
<comment type="catalytic activity">
    <reaction evidence="2">
        <text>a 3'-end 2',3'-cyclophospho-ribonucleotide-RNA + H2O = a 3'-end 2'-phospho-ribonucleotide-RNA + H(+)</text>
        <dbReference type="Rhea" id="RHEA:11828"/>
        <dbReference type="Rhea" id="RHEA-COMP:10464"/>
        <dbReference type="Rhea" id="RHEA-COMP:17353"/>
        <dbReference type="ChEBI" id="CHEBI:15377"/>
        <dbReference type="ChEBI" id="CHEBI:15378"/>
        <dbReference type="ChEBI" id="CHEBI:83064"/>
        <dbReference type="ChEBI" id="CHEBI:173113"/>
        <dbReference type="EC" id="3.1.4.58"/>
    </reaction>
</comment>
<reference evidence="3 4" key="1">
    <citation type="journal article" date="2016" name="Nat. Commun.">
        <title>Thousands of microbial genomes shed light on interconnected biogeochemical processes in an aquifer system.</title>
        <authorList>
            <person name="Anantharaman K."/>
            <person name="Brown C.T."/>
            <person name="Hug L.A."/>
            <person name="Sharon I."/>
            <person name="Castelle C.J."/>
            <person name="Probst A.J."/>
            <person name="Thomas B.C."/>
            <person name="Singh A."/>
            <person name="Wilkins M.J."/>
            <person name="Karaoz U."/>
            <person name="Brodie E.L."/>
            <person name="Williams K.H."/>
            <person name="Hubbard S.S."/>
            <person name="Banfield J.F."/>
        </authorList>
    </citation>
    <scope>NUCLEOTIDE SEQUENCE [LARGE SCALE GENOMIC DNA]</scope>
</reference>
<dbReference type="HAMAP" id="MF_01940">
    <property type="entry name" value="RNA_CPDase"/>
    <property type="match status" value="1"/>
</dbReference>
<accession>A0A1G1V7F2</accession>
<comment type="similarity">
    <text evidence="2">Belongs to the 2H phosphoesterase superfamily. ThpR family.</text>
</comment>
<dbReference type="InterPro" id="IPR009097">
    <property type="entry name" value="Cyclic_Pdiesterase"/>
</dbReference>
<dbReference type="EMBL" id="MHBZ01000019">
    <property type="protein sequence ID" value="OGY11369.1"/>
    <property type="molecule type" value="Genomic_DNA"/>
</dbReference>
<evidence type="ECO:0000256" key="1">
    <source>
        <dbReference type="ARBA" id="ARBA00022801"/>
    </source>
</evidence>
<evidence type="ECO:0000313" key="3">
    <source>
        <dbReference type="EMBL" id="OGY11369.1"/>
    </source>
</evidence>
<dbReference type="Proteomes" id="UP000178319">
    <property type="component" value="Unassembled WGS sequence"/>
</dbReference>
<name>A0A1G1V7F2_9BACT</name>
<evidence type="ECO:0000313" key="4">
    <source>
        <dbReference type="Proteomes" id="UP000178319"/>
    </source>
</evidence>
<feature type="active site" description="Proton acceptor" evidence="2">
    <location>
        <position position="146"/>
    </location>
</feature>
<dbReference type="GO" id="GO:0016874">
    <property type="term" value="F:ligase activity"/>
    <property type="evidence" value="ECO:0007669"/>
    <property type="project" value="UniProtKB-KW"/>
</dbReference>
<dbReference type="STRING" id="1797516.A3D26_02590"/>
<feature type="short sequence motif" description="HXTX 2" evidence="2">
    <location>
        <begin position="146"/>
        <end position="149"/>
    </location>
</feature>
<comment type="caution">
    <text evidence="3">The sequence shown here is derived from an EMBL/GenBank/DDBJ whole genome shotgun (WGS) entry which is preliminary data.</text>
</comment>
<dbReference type="Gene3D" id="3.90.1140.10">
    <property type="entry name" value="Cyclic phosphodiesterase"/>
    <property type="match status" value="1"/>
</dbReference>
<dbReference type="EC" id="3.1.4.58" evidence="2"/>
<feature type="active site" description="Proton donor" evidence="2">
    <location>
        <position position="58"/>
    </location>
</feature>
<proteinExistence type="inferred from homology"/>
<dbReference type="AlphaFoldDB" id="A0A1G1V7F2"/>